<dbReference type="GO" id="GO:0016836">
    <property type="term" value="F:hydro-lyase activity"/>
    <property type="evidence" value="ECO:0007669"/>
    <property type="project" value="UniProtKB-ARBA"/>
</dbReference>
<accession>A0A1Y3PE30</accession>
<evidence type="ECO:0000256" key="1">
    <source>
        <dbReference type="ARBA" id="ARBA00005254"/>
    </source>
</evidence>
<keyword evidence="2" id="KW-0456">Lyase</keyword>
<dbReference type="Proteomes" id="UP000196475">
    <property type="component" value="Unassembled WGS sequence"/>
</dbReference>
<dbReference type="Pfam" id="PF00378">
    <property type="entry name" value="ECH_1"/>
    <property type="match status" value="1"/>
</dbReference>
<dbReference type="InterPro" id="IPR018376">
    <property type="entry name" value="Enoyl-CoA_hyd/isom_CS"/>
</dbReference>
<dbReference type="FunFam" id="3.90.226.10:FF:000009">
    <property type="entry name" value="Carnitinyl-CoA dehydratase"/>
    <property type="match status" value="1"/>
</dbReference>
<dbReference type="PROSITE" id="PS00166">
    <property type="entry name" value="ENOYL_COA_HYDRATASE"/>
    <property type="match status" value="1"/>
</dbReference>
<dbReference type="InterPro" id="IPR001753">
    <property type="entry name" value="Enoyl-CoA_hydra/iso"/>
</dbReference>
<dbReference type="FunFam" id="1.10.12.10:FF:000001">
    <property type="entry name" value="Probable enoyl-CoA hydratase, mitochondrial"/>
    <property type="match status" value="1"/>
</dbReference>
<dbReference type="PANTHER" id="PTHR11941:SF54">
    <property type="entry name" value="ENOYL-COA HYDRATASE, MITOCHONDRIAL"/>
    <property type="match status" value="1"/>
</dbReference>
<protein>
    <recommendedName>
        <fullName evidence="6">Enoyl-CoA hydratase</fullName>
    </recommendedName>
</protein>
<dbReference type="SUPFAM" id="SSF52096">
    <property type="entry name" value="ClpP/crotonase"/>
    <property type="match status" value="1"/>
</dbReference>
<dbReference type="PANTHER" id="PTHR11941">
    <property type="entry name" value="ENOYL-COA HYDRATASE-RELATED"/>
    <property type="match status" value="1"/>
</dbReference>
<dbReference type="Gene3D" id="3.90.226.10">
    <property type="entry name" value="2-enoyl-CoA Hydratase, Chain A, domain 1"/>
    <property type="match status" value="1"/>
</dbReference>
<evidence type="ECO:0000256" key="3">
    <source>
        <dbReference type="RuleBase" id="RU003707"/>
    </source>
</evidence>
<dbReference type="EMBL" id="LZRT01000103">
    <property type="protein sequence ID" value="OUM85424.1"/>
    <property type="molecule type" value="Genomic_DNA"/>
</dbReference>
<proteinExistence type="inferred from homology"/>
<comment type="similarity">
    <text evidence="1 3">Belongs to the enoyl-CoA hydratase/isomerase family.</text>
</comment>
<dbReference type="CDD" id="cd06558">
    <property type="entry name" value="crotonase-like"/>
    <property type="match status" value="1"/>
</dbReference>
<dbReference type="AlphaFoldDB" id="A0A1Y3PE30"/>
<dbReference type="GO" id="GO:0006635">
    <property type="term" value="P:fatty acid beta-oxidation"/>
    <property type="evidence" value="ECO:0007669"/>
    <property type="project" value="TreeGrafter"/>
</dbReference>
<reference evidence="5" key="1">
    <citation type="submission" date="2016-06" db="EMBL/GenBank/DDBJ databases">
        <authorList>
            <person name="Nascimento L."/>
            <person name="Pereira R.V."/>
            <person name="Martins L.F."/>
            <person name="Quaggio R.B."/>
            <person name="Silva A.M."/>
            <person name="Setubal J.C."/>
        </authorList>
    </citation>
    <scope>NUCLEOTIDE SEQUENCE [LARGE SCALE GENOMIC DNA]</scope>
</reference>
<evidence type="ECO:0000313" key="5">
    <source>
        <dbReference type="Proteomes" id="UP000196475"/>
    </source>
</evidence>
<name>A0A1Y3PE30_9BACI</name>
<comment type="caution">
    <text evidence="4">The sequence shown here is derived from an EMBL/GenBank/DDBJ whole genome shotgun (WGS) entry which is preliminary data.</text>
</comment>
<dbReference type="InterPro" id="IPR014748">
    <property type="entry name" value="Enoyl-CoA_hydra_C"/>
</dbReference>
<dbReference type="InterPro" id="IPR029045">
    <property type="entry name" value="ClpP/crotonase-like_dom_sf"/>
</dbReference>
<organism evidence="4 5">
    <name type="scientific">Bacillus thermozeamaize</name>
    <dbReference type="NCBI Taxonomy" id="230954"/>
    <lineage>
        <taxon>Bacteria</taxon>
        <taxon>Bacillati</taxon>
        <taxon>Bacillota</taxon>
        <taxon>Bacilli</taxon>
        <taxon>Bacillales</taxon>
        <taxon>Bacillaceae</taxon>
        <taxon>Bacillus</taxon>
    </lineage>
</organism>
<dbReference type="Gene3D" id="1.10.12.10">
    <property type="entry name" value="Lyase 2-enoyl-coa Hydratase, Chain A, domain 2"/>
    <property type="match status" value="1"/>
</dbReference>
<evidence type="ECO:0008006" key="6">
    <source>
        <dbReference type="Google" id="ProtNLM"/>
    </source>
</evidence>
<evidence type="ECO:0000256" key="2">
    <source>
        <dbReference type="ARBA" id="ARBA00023239"/>
    </source>
</evidence>
<evidence type="ECO:0000313" key="4">
    <source>
        <dbReference type="EMBL" id="OUM85424.1"/>
    </source>
</evidence>
<sequence>MGTEVLIATVKDGIGTVQLNRSDVLNALNLEVGNRLLDVLEEWKKDERIRVVVVKGHPHFFSAGADLKFIKKIQKDPEKFPLEMVRFLECLRPSVEALATFPRPTIAVVEGIAFGGGCELALACDLRIATPQAKFALPEVKIGLLPAAGGTQRLPRLIGAARAKELLFTGKTVTASEAEKLGLVNRVVPAEALEESLASLIGELTSVSPYAQQLIKRCVDVGLNTSLAEGLAFEFQAAATLGYSEDAMEGVSSFIEKRPARFTGR</sequence>
<gene>
    <name evidence="4" type="ORF">BAA01_13510</name>
</gene>